<dbReference type="VEuPathDB" id="TriTrypDB:TCDM_11789"/>
<sequence length="86" mass="10016">MVPLTVHGWRCSLFHSLFLFSLFLTHKEGKQALNATVKFEGSERTNSTHTHTYLYTLTCCCNEGTPHRQPSPRDRIPRKEEGRKRE</sequence>
<feature type="region of interest" description="Disordered" evidence="1">
    <location>
        <begin position="64"/>
        <end position="86"/>
    </location>
</feature>
<accession>V5AJ71</accession>
<feature type="compositionally biased region" description="Basic and acidic residues" evidence="1">
    <location>
        <begin position="71"/>
        <end position="86"/>
    </location>
</feature>
<evidence type="ECO:0000313" key="3">
    <source>
        <dbReference type="EMBL" id="ESS60675.1"/>
    </source>
</evidence>
<name>V5AJ71_TRYCR</name>
<evidence type="ECO:0000313" key="4">
    <source>
        <dbReference type="Proteomes" id="UP000017861"/>
    </source>
</evidence>
<evidence type="ECO:0000256" key="1">
    <source>
        <dbReference type="SAM" id="MobiDB-lite"/>
    </source>
</evidence>
<feature type="chain" id="PRO_5004732441" evidence="2">
    <location>
        <begin position="30"/>
        <end position="86"/>
    </location>
</feature>
<keyword evidence="2" id="KW-0732">Signal</keyword>
<protein>
    <submittedName>
        <fullName evidence="3">Putative trans-sialidase</fullName>
    </submittedName>
</protein>
<reference evidence="3 4" key="1">
    <citation type="journal article" date="2014" name="Genome Announc.">
        <title>Trypanosoma cruzi Clone Dm28c Draft Genome Sequence.</title>
        <authorList>
            <person name="Grisard E.C."/>
            <person name="Teixeira S.M."/>
            <person name="de Almeida L.G."/>
            <person name="Stoco P.H."/>
            <person name="Gerber A.L."/>
            <person name="Talavera-Lopez C."/>
            <person name="Lima O.C."/>
            <person name="Andersson B."/>
            <person name="de Vasconcelos A.T."/>
        </authorList>
    </citation>
    <scope>NUCLEOTIDE SEQUENCE [LARGE SCALE GENOMIC DNA]</scope>
    <source>
        <strain evidence="3 4">Dm28c</strain>
    </source>
</reference>
<feature type="signal peptide" evidence="2">
    <location>
        <begin position="1"/>
        <end position="29"/>
    </location>
</feature>
<dbReference type="AlphaFoldDB" id="V5AJ71"/>
<evidence type="ECO:0000256" key="2">
    <source>
        <dbReference type="SAM" id="SignalP"/>
    </source>
</evidence>
<dbReference type="Proteomes" id="UP000017861">
    <property type="component" value="Unassembled WGS sequence"/>
</dbReference>
<comment type="caution">
    <text evidence="3">The sequence shown here is derived from an EMBL/GenBank/DDBJ whole genome shotgun (WGS) entry which is preliminary data.</text>
</comment>
<gene>
    <name evidence="3" type="ORF">TCDM_11789</name>
</gene>
<dbReference type="EMBL" id="AYLP01000420">
    <property type="protein sequence ID" value="ESS60675.1"/>
    <property type="molecule type" value="Genomic_DNA"/>
</dbReference>
<proteinExistence type="predicted"/>
<organism evidence="3 4">
    <name type="scientific">Trypanosoma cruzi Dm28c</name>
    <dbReference type="NCBI Taxonomy" id="1416333"/>
    <lineage>
        <taxon>Eukaryota</taxon>
        <taxon>Discoba</taxon>
        <taxon>Euglenozoa</taxon>
        <taxon>Kinetoplastea</taxon>
        <taxon>Metakinetoplastina</taxon>
        <taxon>Trypanosomatida</taxon>
        <taxon>Trypanosomatidae</taxon>
        <taxon>Trypanosoma</taxon>
        <taxon>Schizotrypanum</taxon>
    </lineage>
</organism>